<evidence type="ECO:0000313" key="1">
    <source>
        <dbReference type="EMBL" id="EED12128.1"/>
    </source>
</evidence>
<dbReference type="Proteomes" id="UP000001745">
    <property type="component" value="Unassembled WGS sequence"/>
</dbReference>
<dbReference type="AlphaFoldDB" id="B8MS70"/>
<keyword evidence="2" id="KW-1185">Reference proteome</keyword>
<protein>
    <submittedName>
        <fullName evidence="1">Uncharacterized protein</fullName>
    </submittedName>
</protein>
<name>B8MS70_TALSN</name>
<organism evidence="1 2">
    <name type="scientific">Talaromyces stipitatus (strain ATCC 10500 / CBS 375.48 / QM 6759 / NRRL 1006)</name>
    <name type="common">Penicillium stipitatum</name>
    <dbReference type="NCBI Taxonomy" id="441959"/>
    <lineage>
        <taxon>Eukaryota</taxon>
        <taxon>Fungi</taxon>
        <taxon>Dikarya</taxon>
        <taxon>Ascomycota</taxon>
        <taxon>Pezizomycotina</taxon>
        <taxon>Eurotiomycetes</taxon>
        <taxon>Eurotiomycetidae</taxon>
        <taxon>Eurotiales</taxon>
        <taxon>Trichocomaceae</taxon>
        <taxon>Talaromyces</taxon>
        <taxon>Talaromyces sect. Talaromyces</taxon>
    </lineage>
</organism>
<proteinExistence type="predicted"/>
<dbReference type="EMBL" id="EQ962660">
    <property type="protein sequence ID" value="EED12128.1"/>
    <property type="molecule type" value="Genomic_DNA"/>
</dbReference>
<evidence type="ECO:0000313" key="2">
    <source>
        <dbReference type="Proteomes" id="UP000001745"/>
    </source>
</evidence>
<gene>
    <name evidence="1" type="ORF">TSTA_001960</name>
</gene>
<dbReference type="HOGENOM" id="CLU_2544158_0_0_1"/>
<dbReference type="VEuPathDB" id="FungiDB:TSTA_001960"/>
<dbReference type="GeneID" id="8098787"/>
<reference evidence="2" key="1">
    <citation type="journal article" date="2015" name="Genome Announc.">
        <title>Genome sequence of the AIDS-associated pathogen Penicillium marneffei (ATCC18224) and its near taxonomic relative Talaromyces stipitatus (ATCC10500).</title>
        <authorList>
            <person name="Nierman W.C."/>
            <person name="Fedorova-Abrams N.D."/>
            <person name="Andrianopoulos A."/>
        </authorList>
    </citation>
    <scope>NUCLEOTIDE SEQUENCE [LARGE SCALE GENOMIC DNA]</scope>
    <source>
        <strain evidence="2">ATCC 10500 / CBS 375.48 / QM 6759 / NRRL 1006</strain>
    </source>
</reference>
<dbReference type="InParanoid" id="B8MS70"/>
<accession>B8MS70</accession>
<dbReference type="RefSeq" id="XP_002487782.1">
    <property type="nucleotide sequence ID" value="XM_002487737.1"/>
</dbReference>
<sequence length="83" mass="9648">MDAPSNINDEISSLSRQIEQEEGAIEAVERLAQNASPKNWSTSRNKVRHLEKKLKNLQLIRDAPDWVVVFAQEQNDHDENWKH</sequence>